<feature type="transmembrane region" description="Helical" evidence="1">
    <location>
        <begin position="151"/>
        <end position="168"/>
    </location>
</feature>
<reference evidence="3 4" key="1">
    <citation type="submission" date="2020-02" db="EMBL/GenBank/DDBJ databases">
        <title>Bacillus aquiflavi sp. nov., isolated from yellow water of strong flavor Chinese baijiu in Yibin region of China.</title>
        <authorList>
            <person name="Xie J."/>
        </authorList>
    </citation>
    <scope>NUCLEOTIDE SEQUENCE [LARGE SCALE GENOMIC DNA]</scope>
    <source>
        <strain evidence="3 4">SA4</strain>
    </source>
</reference>
<dbReference type="PANTHER" id="PTHR36435">
    <property type="entry name" value="SLR1288 PROTEIN"/>
    <property type="match status" value="1"/>
</dbReference>
<feature type="transmembrane region" description="Helical" evidence="1">
    <location>
        <begin position="7"/>
        <end position="31"/>
    </location>
</feature>
<dbReference type="GO" id="GO:0008237">
    <property type="term" value="F:metallopeptidase activity"/>
    <property type="evidence" value="ECO:0007669"/>
    <property type="project" value="UniProtKB-KW"/>
</dbReference>
<feature type="transmembrane region" description="Helical" evidence="1">
    <location>
        <begin position="194"/>
        <end position="215"/>
    </location>
</feature>
<keyword evidence="3" id="KW-0645">Protease</keyword>
<dbReference type="Pfam" id="PF02517">
    <property type="entry name" value="Rce1-like"/>
    <property type="match status" value="1"/>
</dbReference>
<keyword evidence="4" id="KW-1185">Reference proteome</keyword>
<dbReference type="GO" id="GO:0004175">
    <property type="term" value="F:endopeptidase activity"/>
    <property type="evidence" value="ECO:0007669"/>
    <property type="project" value="UniProtKB-ARBA"/>
</dbReference>
<organism evidence="3 4">
    <name type="scientific">Bacillus mesophilus</name>
    <dbReference type="NCBI Taxonomy" id="1808955"/>
    <lineage>
        <taxon>Bacteria</taxon>
        <taxon>Bacillati</taxon>
        <taxon>Bacillota</taxon>
        <taxon>Bacilli</taxon>
        <taxon>Bacillales</taxon>
        <taxon>Bacillaceae</taxon>
        <taxon>Bacillus</taxon>
    </lineage>
</organism>
<sequence length="241" mass="27905">MEKRHWYVVVTYIIMQFSSILGVPLLVSLGIDNREVAVAYWLIFSFFTGLVVILLLLRQDMMVRHHEERSTIPVAIFWAFFGVFLALFAQGIAATIENRVFGIEFGSENTDFLVEIALTTPLFIVVTSIIGPILEEIIFRKILFGTLYKRYNFFIAALLSSVIFAMVHMDFTHLLIYSAMGFTFAFLYVKTNRIIVPIIAHVAMNTFVVLVQVVFKDEIEKYQEQVESMQAMIHFIWTRFM</sequence>
<dbReference type="Proteomes" id="UP000481043">
    <property type="component" value="Unassembled WGS sequence"/>
</dbReference>
<dbReference type="RefSeq" id="WP_163181949.1">
    <property type="nucleotide sequence ID" value="NZ_JAAIWM010000013.1"/>
</dbReference>
<protein>
    <submittedName>
        <fullName evidence="3">CPBP family intramembrane metalloprotease</fullName>
    </submittedName>
</protein>
<feature type="domain" description="CAAX prenyl protease 2/Lysostaphin resistance protein A-like" evidence="2">
    <location>
        <begin position="120"/>
        <end position="207"/>
    </location>
</feature>
<feature type="transmembrane region" description="Helical" evidence="1">
    <location>
        <begin position="116"/>
        <end position="139"/>
    </location>
</feature>
<keyword evidence="3" id="KW-0378">Hydrolase</keyword>
<proteinExistence type="predicted"/>
<keyword evidence="3" id="KW-0482">Metalloprotease</keyword>
<name>A0A6M0QCX2_9BACI</name>
<feature type="transmembrane region" description="Helical" evidence="1">
    <location>
        <begin position="37"/>
        <end position="57"/>
    </location>
</feature>
<dbReference type="GO" id="GO:0006508">
    <property type="term" value="P:proteolysis"/>
    <property type="evidence" value="ECO:0007669"/>
    <property type="project" value="UniProtKB-KW"/>
</dbReference>
<dbReference type="GO" id="GO:0080120">
    <property type="term" value="P:CAAX-box protein maturation"/>
    <property type="evidence" value="ECO:0007669"/>
    <property type="project" value="UniProtKB-ARBA"/>
</dbReference>
<dbReference type="PANTHER" id="PTHR36435:SF6">
    <property type="entry name" value="ABORTIVE INFECTION PROTEIN"/>
    <property type="match status" value="1"/>
</dbReference>
<keyword evidence="1" id="KW-0812">Transmembrane</keyword>
<dbReference type="AlphaFoldDB" id="A0A6M0QCX2"/>
<evidence type="ECO:0000259" key="2">
    <source>
        <dbReference type="Pfam" id="PF02517"/>
    </source>
</evidence>
<keyword evidence="1" id="KW-0472">Membrane</keyword>
<evidence type="ECO:0000313" key="4">
    <source>
        <dbReference type="Proteomes" id="UP000481043"/>
    </source>
</evidence>
<accession>A0A6M0QCX2</accession>
<evidence type="ECO:0000313" key="3">
    <source>
        <dbReference type="EMBL" id="NEY74087.1"/>
    </source>
</evidence>
<dbReference type="InterPro" id="IPR003675">
    <property type="entry name" value="Rce1/LyrA-like_dom"/>
</dbReference>
<dbReference type="EMBL" id="JAAIWM010000013">
    <property type="protein sequence ID" value="NEY74087.1"/>
    <property type="molecule type" value="Genomic_DNA"/>
</dbReference>
<evidence type="ECO:0000256" key="1">
    <source>
        <dbReference type="SAM" id="Phobius"/>
    </source>
</evidence>
<dbReference type="InterPro" id="IPR052710">
    <property type="entry name" value="CAAX_protease"/>
</dbReference>
<keyword evidence="1" id="KW-1133">Transmembrane helix</keyword>
<comment type="caution">
    <text evidence="3">The sequence shown here is derived from an EMBL/GenBank/DDBJ whole genome shotgun (WGS) entry which is preliminary data.</text>
</comment>
<gene>
    <name evidence="3" type="ORF">G4D63_20505</name>
</gene>
<feature type="transmembrane region" description="Helical" evidence="1">
    <location>
        <begin position="77"/>
        <end position="96"/>
    </location>
</feature>